<dbReference type="GO" id="GO:0000160">
    <property type="term" value="P:phosphorelay signal transduction system"/>
    <property type="evidence" value="ECO:0007669"/>
    <property type="project" value="UniProtKB-KW"/>
</dbReference>
<feature type="domain" description="Histidine kinase" evidence="4">
    <location>
        <begin position="43"/>
        <end position="269"/>
    </location>
</feature>
<sequence>MQLFLVGVMGVVLGGAAAGAAVFALTRAYYRSRLGREAAFLRAGAHQLRAALNKVLGVTQTLALRAEALPEEQRGLVAGLSEAGGDLKAALLDVFDMVDLESGKFKIEPRVEFLPDTIRQVQQVHEKKAREKGLSLVIDVRPSATVWLVYDHARMRQCLSSLVRQCVSQTRQGEVRVTVALRDDPERRRSRRKLIDATVSDTSSGLDPAQAETYFSPERCWSNPHLMNAEGRALSLVLARKLAEAMGGGLKAASGPGGVVFRLSVAARLAKAQRLGEEGRPLSVFEQAATLVRDKTIMIVEDNEVNVKVLKAYLQRIQPKDVLVAYNGREALEQLKTAPCDLVLMDMQMPVMDGVTAARQIRRSGARWRNVPIIAVTAAAGEHERKAAKGAGVTSFLAKPVSPDQLYERIARTLSAR</sequence>
<keyword evidence="6" id="KW-0808">Transferase</keyword>
<dbReference type="Gene3D" id="1.10.287.130">
    <property type="match status" value="1"/>
</dbReference>
<evidence type="ECO:0000256" key="1">
    <source>
        <dbReference type="ARBA" id="ARBA00022553"/>
    </source>
</evidence>
<dbReference type="PANTHER" id="PTHR45339:SF1">
    <property type="entry name" value="HYBRID SIGNAL TRANSDUCTION HISTIDINE KINASE J"/>
    <property type="match status" value="1"/>
</dbReference>
<accession>A0A239PIU8</accession>
<keyword evidence="2" id="KW-0902">Two-component regulatory system</keyword>
<dbReference type="GO" id="GO:0016301">
    <property type="term" value="F:kinase activity"/>
    <property type="evidence" value="ECO:0007669"/>
    <property type="project" value="UniProtKB-KW"/>
</dbReference>
<name>A0A239PIU8_9PROT</name>
<dbReference type="CDD" id="cd17546">
    <property type="entry name" value="REC_hyHK_CKI1_RcsC-like"/>
    <property type="match status" value="1"/>
</dbReference>
<dbReference type="SUPFAM" id="SSF52172">
    <property type="entry name" value="CheY-like"/>
    <property type="match status" value="1"/>
</dbReference>
<dbReference type="Proteomes" id="UP000198346">
    <property type="component" value="Unassembled WGS sequence"/>
</dbReference>
<feature type="domain" description="Response regulatory" evidence="5">
    <location>
        <begin position="296"/>
        <end position="414"/>
    </location>
</feature>
<dbReference type="SMART" id="SM00448">
    <property type="entry name" value="REC"/>
    <property type="match status" value="1"/>
</dbReference>
<dbReference type="SUPFAM" id="SSF55874">
    <property type="entry name" value="ATPase domain of HSP90 chaperone/DNA topoisomerase II/histidine kinase"/>
    <property type="match status" value="1"/>
</dbReference>
<protein>
    <submittedName>
        <fullName evidence="6">Histidine kinase-, DNA gyrase B-, and HSP90-like ATPase</fullName>
    </submittedName>
</protein>
<dbReference type="InterPro" id="IPR011006">
    <property type="entry name" value="CheY-like_superfamily"/>
</dbReference>
<proteinExistence type="predicted"/>
<dbReference type="Pfam" id="PF02518">
    <property type="entry name" value="HATPase_c"/>
    <property type="match status" value="1"/>
</dbReference>
<dbReference type="PANTHER" id="PTHR45339">
    <property type="entry name" value="HYBRID SIGNAL TRANSDUCTION HISTIDINE KINASE J"/>
    <property type="match status" value="1"/>
</dbReference>
<dbReference type="InterPro" id="IPR005467">
    <property type="entry name" value="His_kinase_dom"/>
</dbReference>
<keyword evidence="7" id="KW-1185">Reference proteome</keyword>
<evidence type="ECO:0000313" key="6">
    <source>
        <dbReference type="EMBL" id="SNT67545.1"/>
    </source>
</evidence>
<organism evidence="6 7">
    <name type="scientific">Amphiplicatus metriothermophilus</name>
    <dbReference type="NCBI Taxonomy" id="1519374"/>
    <lineage>
        <taxon>Bacteria</taxon>
        <taxon>Pseudomonadati</taxon>
        <taxon>Pseudomonadota</taxon>
        <taxon>Alphaproteobacteria</taxon>
        <taxon>Parvularculales</taxon>
        <taxon>Parvularculaceae</taxon>
        <taxon>Amphiplicatus</taxon>
    </lineage>
</organism>
<dbReference type="PROSITE" id="PS50110">
    <property type="entry name" value="RESPONSE_REGULATORY"/>
    <property type="match status" value="1"/>
</dbReference>
<keyword evidence="6" id="KW-0418">Kinase</keyword>
<dbReference type="InterPro" id="IPR036890">
    <property type="entry name" value="HATPase_C_sf"/>
</dbReference>
<dbReference type="Gene3D" id="3.40.50.2300">
    <property type="match status" value="1"/>
</dbReference>
<evidence type="ECO:0000259" key="5">
    <source>
        <dbReference type="PROSITE" id="PS50110"/>
    </source>
</evidence>
<dbReference type="AlphaFoldDB" id="A0A239PIU8"/>
<reference evidence="6 7" key="1">
    <citation type="submission" date="2017-07" db="EMBL/GenBank/DDBJ databases">
        <authorList>
            <person name="Sun Z.S."/>
            <person name="Albrecht U."/>
            <person name="Echele G."/>
            <person name="Lee C.C."/>
        </authorList>
    </citation>
    <scope>NUCLEOTIDE SEQUENCE [LARGE SCALE GENOMIC DNA]</scope>
    <source>
        <strain evidence="6 7">CGMCC 1.12710</strain>
    </source>
</reference>
<dbReference type="Gene3D" id="3.30.565.10">
    <property type="entry name" value="Histidine kinase-like ATPase, C-terminal domain"/>
    <property type="match status" value="1"/>
</dbReference>
<evidence type="ECO:0000256" key="2">
    <source>
        <dbReference type="ARBA" id="ARBA00023012"/>
    </source>
</evidence>
<evidence type="ECO:0000313" key="7">
    <source>
        <dbReference type="Proteomes" id="UP000198346"/>
    </source>
</evidence>
<dbReference type="OrthoDB" id="9808843at2"/>
<dbReference type="InterPro" id="IPR001789">
    <property type="entry name" value="Sig_transdc_resp-reg_receiver"/>
</dbReference>
<dbReference type="RefSeq" id="WP_089410583.1">
    <property type="nucleotide sequence ID" value="NZ_FZQA01000001.1"/>
</dbReference>
<gene>
    <name evidence="6" type="ORF">SAMN06297382_0035</name>
</gene>
<dbReference type="PROSITE" id="PS50109">
    <property type="entry name" value="HIS_KIN"/>
    <property type="match status" value="1"/>
</dbReference>
<evidence type="ECO:0000256" key="3">
    <source>
        <dbReference type="PROSITE-ProRule" id="PRU00169"/>
    </source>
</evidence>
<dbReference type="Pfam" id="PF00072">
    <property type="entry name" value="Response_reg"/>
    <property type="match status" value="1"/>
</dbReference>
<feature type="modified residue" description="4-aspartylphosphate" evidence="3">
    <location>
        <position position="346"/>
    </location>
</feature>
<evidence type="ECO:0000259" key="4">
    <source>
        <dbReference type="PROSITE" id="PS50109"/>
    </source>
</evidence>
<dbReference type="EMBL" id="FZQA01000001">
    <property type="protein sequence ID" value="SNT67545.1"/>
    <property type="molecule type" value="Genomic_DNA"/>
</dbReference>
<dbReference type="InterPro" id="IPR003594">
    <property type="entry name" value="HATPase_dom"/>
</dbReference>
<keyword evidence="1 3" id="KW-0597">Phosphoprotein</keyword>